<organism evidence="1 2">
    <name type="scientific">Leptospira barantonii</name>
    <dbReference type="NCBI Taxonomy" id="2023184"/>
    <lineage>
        <taxon>Bacteria</taxon>
        <taxon>Pseudomonadati</taxon>
        <taxon>Spirochaetota</taxon>
        <taxon>Spirochaetia</taxon>
        <taxon>Leptospirales</taxon>
        <taxon>Leptospiraceae</taxon>
        <taxon>Leptospira</taxon>
    </lineage>
</organism>
<dbReference type="OrthoDB" id="340435at2"/>
<reference evidence="1 2" key="1">
    <citation type="journal article" date="2019" name="PLoS Negl. Trop. Dis.">
        <title>Revisiting the worldwide diversity of Leptospira species in the environment.</title>
        <authorList>
            <person name="Vincent A.T."/>
            <person name="Schiettekatte O."/>
            <person name="Bourhy P."/>
            <person name="Veyrier F.J."/>
            <person name="Picardeau M."/>
        </authorList>
    </citation>
    <scope>NUCLEOTIDE SEQUENCE [LARGE SCALE GENOMIC DNA]</scope>
    <source>
        <strain evidence="1 2">201702444</strain>
    </source>
</reference>
<dbReference type="AlphaFoldDB" id="A0A5F2B3L5"/>
<comment type="caution">
    <text evidence="1">The sequence shown here is derived from an EMBL/GenBank/DDBJ whole genome shotgun (WGS) entry which is preliminary data.</text>
</comment>
<evidence type="ECO:0000313" key="1">
    <source>
        <dbReference type="EMBL" id="TGM00128.1"/>
    </source>
</evidence>
<dbReference type="Proteomes" id="UP000298429">
    <property type="component" value="Unassembled WGS sequence"/>
</dbReference>
<dbReference type="EMBL" id="RQGN01000062">
    <property type="protein sequence ID" value="TGM00128.1"/>
    <property type="molecule type" value="Genomic_DNA"/>
</dbReference>
<dbReference type="RefSeq" id="WP_135671256.1">
    <property type="nucleotide sequence ID" value="NZ_RQGN01000062.1"/>
</dbReference>
<accession>A0A5F2B3L5</accession>
<evidence type="ECO:0000313" key="2">
    <source>
        <dbReference type="Proteomes" id="UP000298429"/>
    </source>
</evidence>
<sequence>MKKAKITILLILLCTRCQSDRIDLVSGKDAIERISKEISVISTFESFGSPRINNTTCNVGTDNTTPYAAPIDTNPNETYSTAQSISLQYPQFSRVKITGNISNPTDKDVFVFTSNLFLFGQFSQLTGAAACKISYGVDETMNNSFFPTGITMPLIVGTNAISRTIGSNPWEAVYIGCEGVTGQDYTLQVDYNTTGAFANSSTTSGGVSPAGLNLFTSHLIFIEAMGIEKSKTYSTDSMNRCIDAIRTKGFIFAIANYNRNFSLCASNRTAYEAERIMLLSEDCTLKPAKVTPNKIYGTGE</sequence>
<gene>
    <name evidence="1" type="ORF">EHQ76_12645</name>
</gene>
<name>A0A5F2B3L5_9LEPT</name>
<protein>
    <submittedName>
        <fullName evidence="1">Uncharacterized protein</fullName>
    </submittedName>
</protein>
<proteinExistence type="predicted"/>